<evidence type="ECO:0000259" key="16">
    <source>
        <dbReference type="PROSITE" id="PS50885"/>
    </source>
</evidence>
<keyword evidence="10" id="KW-0067">ATP-binding</keyword>
<sequence length="493" mass="55394">MQTVAWRIWPRSLFGQVLLMLTLGIVAALVLSLSLLVADRARLGERLLGDYAILRIAQIIQIQNDTATDERRRLARWMNTPLTHLMFRQPWRQPEQQAIGQPYNGARVLVENTMTRQFAQRLHGALEQPIPIQVLAINGDDPDRRAERTLEPEAAPILLQQAPWKLDRHWQMQPPARNHWEHALLIQARLDDGSVLTLRHALPPPMRWPFQTMGWLLLLGVIVIAGVAWILRRLTHPLDALVEAAVRLPQNLNQAPLTEAGPTEVSRAAKAFNQMQRDIQRLIEVRGHALAGVSHDLRLPITRLRLRLAHLPDDELKQKIENDLTEMDEMIGHTLAFLRAGTTTEPLVALDLDALVDLLCEDMALLGAQIRRHGAAETPVKARPQALQRALQNLLDNARRYSDDPVDLSVEVRPTDVVIRIEDRGPGIPEADRERIFEPYVRLETSRARHTGGSGLGLAIARASVRAQGGDIQILAREGGGTCVEVTLMRKCL</sequence>
<comment type="catalytic activity">
    <reaction evidence="1">
        <text>ATP + protein L-histidine = ADP + protein N-phospho-L-histidine.</text>
        <dbReference type="EC" id="2.7.13.3"/>
    </reaction>
</comment>
<keyword evidence="7 14" id="KW-0812">Transmembrane</keyword>
<evidence type="ECO:0000256" key="8">
    <source>
        <dbReference type="ARBA" id="ARBA00022741"/>
    </source>
</evidence>
<dbReference type="CDD" id="cd00075">
    <property type="entry name" value="HATPase"/>
    <property type="match status" value="1"/>
</dbReference>
<dbReference type="eggNOG" id="COG2205">
    <property type="taxonomic scope" value="Bacteria"/>
</dbReference>
<keyword evidence="18" id="KW-1185">Reference proteome</keyword>
<name>D0L1R4_HALNC</name>
<evidence type="ECO:0000256" key="2">
    <source>
        <dbReference type="ARBA" id="ARBA00004429"/>
    </source>
</evidence>
<evidence type="ECO:0000256" key="13">
    <source>
        <dbReference type="ARBA" id="ARBA00023136"/>
    </source>
</evidence>
<dbReference type="InterPro" id="IPR050980">
    <property type="entry name" value="2C_sensor_his_kinase"/>
</dbReference>
<reference evidence="17 18" key="1">
    <citation type="submission" date="2009-10" db="EMBL/GenBank/DDBJ databases">
        <title>Complete sequence of Halothiobacillus neapolitanus c2.</title>
        <authorList>
            <consortium name="US DOE Joint Genome Institute"/>
            <person name="Lucas S."/>
            <person name="Copeland A."/>
            <person name="Lapidus A."/>
            <person name="Glavina del Rio T."/>
            <person name="Tice H."/>
            <person name="Bruce D."/>
            <person name="Goodwin L."/>
            <person name="Pitluck S."/>
            <person name="Davenport K."/>
            <person name="Brettin T."/>
            <person name="Detter J.C."/>
            <person name="Han C."/>
            <person name="Tapia R."/>
            <person name="Larimer F."/>
            <person name="Land M."/>
            <person name="Hauser L."/>
            <person name="Kyrpides N."/>
            <person name="Mikhailova N."/>
            <person name="Kerfeld C."/>
            <person name="Cannon G."/>
            <person name="Heinhort S."/>
        </authorList>
    </citation>
    <scope>NUCLEOTIDE SEQUENCE [LARGE SCALE GENOMIC DNA]</scope>
    <source>
        <strain evidence="18">ATCC 23641 / c2</strain>
    </source>
</reference>
<dbReference type="Pfam" id="PF00672">
    <property type="entry name" value="HAMP"/>
    <property type="match status" value="1"/>
</dbReference>
<evidence type="ECO:0000256" key="3">
    <source>
        <dbReference type="ARBA" id="ARBA00012438"/>
    </source>
</evidence>
<dbReference type="PANTHER" id="PTHR44936">
    <property type="entry name" value="SENSOR PROTEIN CREC"/>
    <property type="match status" value="1"/>
</dbReference>
<keyword evidence="13 14" id="KW-0472">Membrane</keyword>
<keyword evidence="9 17" id="KW-0418">Kinase</keyword>
<keyword evidence="12" id="KW-0902">Two-component regulatory system</keyword>
<keyword evidence="4" id="KW-1003">Cell membrane</keyword>
<dbReference type="OrthoDB" id="9809567at2"/>
<dbReference type="InterPro" id="IPR036097">
    <property type="entry name" value="HisK_dim/P_sf"/>
</dbReference>
<evidence type="ECO:0000256" key="12">
    <source>
        <dbReference type="ARBA" id="ARBA00023012"/>
    </source>
</evidence>
<evidence type="ECO:0000256" key="10">
    <source>
        <dbReference type="ARBA" id="ARBA00022840"/>
    </source>
</evidence>
<keyword evidence="4" id="KW-0997">Cell inner membrane</keyword>
<dbReference type="KEGG" id="hna:Hneap_1814"/>
<protein>
    <recommendedName>
        <fullName evidence="3">histidine kinase</fullName>
        <ecNumber evidence="3">2.7.13.3</ecNumber>
    </recommendedName>
</protein>
<feature type="transmembrane region" description="Helical" evidence="14">
    <location>
        <begin position="213"/>
        <end position="231"/>
    </location>
</feature>
<dbReference type="InterPro" id="IPR036890">
    <property type="entry name" value="HATPase_C_sf"/>
</dbReference>
<dbReference type="SUPFAM" id="SSF47384">
    <property type="entry name" value="Homodimeric domain of signal transducing histidine kinase"/>
    <property type="match status" value="1"/>
</dbReference>
<dbReference type="EC" id="2.7.13.3" evidence="3"/>
<dbReference type="Gene3D" id="1.10.287.130">
    <property type="match status" value="1"/>
</dbReference>
<dbReference type="Proteomes" id="UP000009102">
    <property type="component" value="Chromosome"/>
</dbReference>
<proteinExistence type="predicted"/>
<accession>D0L1R4</accession>
<dbReference type="RefSeq" id="WP_012824670.1">
    <property type="nucleotide sequence ID" value="NC_013422.1"/>
</dbReference>
<dbReference type="InterPro" id="IPR003594">
    <property type="entry name" value="HATPase_dom"/>
</dbReference>
<dbReference type="GO" id="GO:0005886">
    <property type="term" value="C:plasma membrane"/>
    <property type="evidence" value="ECO:0007669"/>
    <property type="project" value="UniProtKB-SubCell"/>
</dbReference>
<dbReference type="SUPFAM" id="SSF55874">
    <property type="entry name" value="ATPase domain of HSP90 chaperone/DNA topoisomerase II/histidine kinase"/>
    <property type="match status" value="1"/>
</dbReference>
<feature type="domain" description="Histidine kinase" evidence="15">
    <location>
        <begin position="292"/>
        <end position="492"/>
    </location>
</feature>
<gene>
    <name evidence="17" type="ordered locus">Hneap_1814</name>
</gene>
<evidence type="ECO:0000256" key="1">
    <source>
        <dbReference type="ARBA" id="ARBA00000085"/>
    </source>
</evidence>
<dbReference type="Pfam" id="PF02518">
    <property type="entry name" value="HATPase_c"/>
    <property type="match status" value="1"/>
</dbReference>
<dbReference type="InterPro" id="IPR004358">
    <property type="entry name" value="Sig_transdc_His_kin-like_C"/>
</dbReference>
<evidence type="ECO:0000259" key="15">
    <source>
        <dbReference type="PROSITE" id="PS50109"/>
    </source>
</evidence>
<evidence type="ECO:0000256" key="5">
    <source>
        <dbReference type="ARBA" id="ARBA00022553"/>
    </source>
</evidence>
<dbReference type="InterPro" id="IPR003660">
    <property type="entry name" value="HAMP_dom"/>
</dbReference>
<dbReference type="PRINTS" id="PR00344">
    <property type="entry name" value="BCTRLSENSOR"/>
</dbReference>
<dbReference type="PANTHER" id="PTHR44936:SF5">
    <property type="entry name" value="SENSOR HISTIDINE KINASE ENVZ"/>
    <property type="match status" value="1"/>
</dbReference>
<keyword evidence="8" id="KW-0547">Nucleotide-binding</keyword>
<dbReference type="Gene3D" id="3.30.565.10">
    <property type="entry name" value="Histidine kinase-like ATPase, C-terminal domain"/>
    <property type="match status" value="1"/>
</dbReference>
<evidence type="ECO:0000256" key="14">
    <source>
        <dbReference type="SAM" id="Phobius"/>
    </source>
</evidence>
<evidence type="ECO:0000313" key="18">
    <source>
        <dbReference type="Proteomes" id="UP000009102"/>
    </source>
</evidence>
<dbReference type="InterPro" id="IPR005467">
    <property type="entry name" value="His_kinase_dom"/>
</dbReference>
<feature type="transmembrane region" description="Helical" evidence="14">
    <location>
        <begin position="13"/>
        <end position="38"/>
    </location>
</feature>
<dbReference type="PROSITE" id="PS50109">
    <property type="entry name" value="HIS_KIN"/>
    <property type="match status" value="1"/>
</dbReference>
<dbReference type="GO" id="GO:0005524">
    <property type="term" value="F:ATP binding"/>
    <property type="evidence" value="ECO:0007669"/>
    <property type="project" value="UniProtKB-KW"/>
</dbReference>
<dbReference type="SMART" id="SM00387">
    <property type="entry name" value="HATPase_c"/>
    <property type="match status" value="1"/>
</dbReference>
<keyword evidence="6" id="KW-0808">Transferase</keyword>
<dbReference type="AlphaFoldDB" id="D0L1R4"/>
<evidence type="ECO:0000313" key="17">
    <source>
        <dbReference type="EMBL" id="ACX96637.1"/>
    </source>
</evidence>
<dbReference type="eggNOG" id="COG3850">
    <property type="taxonomic scope" value="Bacteria"/>
</dbReference>
<dbReference type="STRING" id="555778.Hneap_1814"/>
<keyword evidence="11 14" id="KW-1133">Transmembrane helix</keyword>
<dbReference type="EMBL" id="CP001801">
    <property type="protein sequence ID" value="ACX96637.1"/>
    <property type="molecule type" value="Genomic_DNA"/>
</dbReference>
<dbReference type="GO" id="GO:0000155">
    <property type="term" value="F:phosphorelay sensor kinase activity"/>
    <property type="evidence" value="ECO:0007669"/>
    <property type="project" value="InterPro"/>
</dbReference>
<comment type="subcellular location">
    <subcellularLocation>
        <location evidence="2">Cell inner membrane</location>
        <topology evidence="2">Multi-pass membrane protein</topology>
    </subcellularLocation>
</comment>
<dbReference type="PROSITE" id="PS50885">
    <property type="entry name" value="HAMP"/>
    <property type="match status" value="1"/>
</dbReference>
<dbReference type="HOGENOM" id="CLU_000445_89_27_6"/>
<evidence type="ECO:0000256" key="4">
    <source>
        <dbReference type="ARBA" id="ARBA00022519"/>
    </source>
</evidence>
<evidence type="ECO:0000256" key="6">
    <source>
        <dbReference type="ARBA" id="ARBA00022679"/>
    </source>
</evidence>
<keyword evidence="5" id="KW-0597">Phosphoprotein</keyword>
<organism evidence="17 18">
    <name type="scientific">Halothiobacillus neapolitanus (strain ATCC 23641 / DSM 15147 / CIP 104769 / NCIMB 8539 / c2)</name>
    <name type="common">Thiobacillus neapolitanus</name>
    <dbReference type="NCBI Taxonomy" id="555778"/>
    <lineage>
        <taxon>Bacteria</taxon>
        <taxon>Pseudomonadati</taxon>
        <taxon>Pseudomonadota</taxon>
        <taxon>Gammaproteobacteria</taxon>
        <taxon>Chromatiales</taxon>
        <taxon>Halothiobacillaceae</taxon>
        <taxon>Halothiobacillus</taxon>
    </lineage>
</organism>
<evidence type="ECO:0000256" key="7">
    <source>
        <dbReference type="ARBA" id="ARBA00022692"/>
    </source>
</evidence>
<evidence type="ECO:0000256" key="11">
    <source>
        <dbReference type="ARBA" id="ARBA00022989"/>
    </source>
</evidence>
<evidence type="ECO:0000256" key="9">
    <source>
        <dbReference type="ARBA" id="ARBA00022777"/>
    </source>
</evidence>
<feature type="domain" description="HAMP" evidence="16">
    <location>
        <begin position="232"/>
        <end position="284"/>
    </location>
</feature>
<dbReference type="SMART" id="SM00304">
    <property type="entry name" value="HAMP"/>
    <property type="match status" value="1"/>
</dbReference>